<organism evidence="5 6">
    <name type="scientific">Chlorobaculum thiosulfatiphilum</name>
    <name type="common">Chlorobium limicola f.sp. thiosulfatophilum</name>
    <dbReference type="NCBI Taxonomy" id="115852"/>
    <lineage>
        <taxon>Bacteria</taxon>
        <taxon>Pseudomonadati</taxon>
        <taxon>Chlorobiota</taxon>
        <taxon>Chlorobiia</taxon>
        <taxon>Chlorobiales</taxon>
        <taxon>Chlorobiaceae</taxon>
        <taxon>Chlorobaculum</taxon>
    </lineage>
</organism>
<proteinExistence type="predicted"/>
<dbReference type="GO" id="GO:0016887">
    <property type="term" value="F:ATP hydrolysis activity"/>
    <property type="evidence" value="ECO:0007669"/>
    <property type="project" value="InterPro"/>
</dbReference>
<dbReference type="AlphaFoldDB" id="A0A5C4S0M2"/>
<evidence type="ECO:0000313" key="5">
    <source>
        <dbReference type="EMBL" id="TNJ36795.1"/>
    </source>
</evidence>
<dbReference type="SUPFAM" id="SSF52540">
    <property type="entry name" value="P-loop containing nucleoside triphosphate hydrolases"/>
    <property type="match status" value="1"/>
</dbReference>
<evidence type="ECO:0000259" key="4">
    <source>
        <dbReference type="PROSITE" id="PS50893"/>
    </source>
</evidence>
<accession>A0A5C4S0M2</accession>
<dbReference type="GO" id="GO:0005524">
    <property type="term" value="F:ATP binding"/>
    <property type="evidence" value="ECO:0007669"/>
    <property type="project" value="UniProtKB-KW"/>
</dbReference>
<name>A0A5C4S0M2_CHLTI</name>
<dbReference type="SMART" id="SM00382">
    <property type="entry name" value="AAA"/>
    <property type="match status" value="1"/>
</dbReference>
<dbReference type="PANTHER" id="PTHR43553:SF3">
    <property type="entry name" value="ABC TRANSPORTER ATP-BINDING PROTEIN MODF"/>
    <property type="match status" value="1"/>
</dbReference>
<keyword evidence="6" id="KW-1185">Reference proteome</keyword>
<dbReference type="Gene3D" id="3.40.50.300">
    <property type="entry name" value="P-loop containing nucleotide triphosphate hydrolases"/>
    <property type="match status" value="1"/>
</dbReference>
<evidence type="ECO:0000313" key="6">
    <source>
        <dbReference type="Proteomes" id="UP000308271"/>
    </source>
</evidence>
<dbReference type="Pfam" id="PF00005">
    <property type="entry name" value="ABC_tran"/>
    <property type="match status" value="1"/>
</dbReference>
<dbReference type="PANTHER" id="PTHR43553">
    <property type="entry name" value="HEAVY METAL TRANSPORTER"/>
    <property type="match status" value="1"/>
</dbReference>
<dbReference type="Proteomes" id="UP000308271">
    <property type="component" value="Unassembled WGS sequence"/>
</dbReference>
<keyword evidence="2" id="KW-0547">Nucleotide-binding</keyword>
<evidence type="ECO:0000256" key="3">
    <source>
        <dbReference type="ARBA" id="ARBA00022840"/>
    </source>
</evidence>
<feature type="domain" description="ABC transporter" evidence="4">
    <location>
        <begin position="19"/>
        <end position="259"/>
    </location>
</feature>
<evidence type="ECO:0000256" key="2">
    <source>
        <dbReference type="ARBA" id="ARBA00022741"/>
    </source>
</evidence>
<dbReference type="GO" id="GO:0042626">
    <property type="term" value="F:ATPase-coupled transmembrane transporter activity"/>
    <property type="evidence" value="ECO:0007669"/>
    <property type="project" value="TreeGrafter"/>
</dbReference>
<keyword evidence="3 5" id="KW-0067">ATP-binding</keyword>
<sequence>MFASEGIKNIIATALNHVFEFSNVSAYRNGTLVFDGLDLSIRKGENTAILGPNGSGKTTLMKLISREIYPVWSEQSRMLVYGRDQWNVEELRSRLGIVSHDLQQNYGTHAKGRDVILSGYYSSIDIWPHQLFGAAEIGRAEELMRRLGIEELADRPFGKMSTGQQRRFLLGRALVHRPEALLLDEPTSGLDITASFHYLDKARRLMQQGIQLILVTHHIHEIPPEITRVIFMRKGRIVADGDKEAILTSSGVSSLFDCGVELIERHGFYLPVPAGEL</sequence>
<reference evidence="5 6" key="1">
    <citation type="submission" date="2019-05" db="EMBL/GenBank/DDBJ databases">
        <title>Draft Whole-Genome sequence of the green sulfur bacterium Chlorobaculum thiosulfatiphilum DSM 249.</title>
        <authorList>
            <person name="Meyer T.E."/>
            <person name="Kyndt J.A."/>
        </authorList>
    </citation>
    <scope>NUCLEOTIDE SEQUENCE [LARGE SCALE GENOMIC DNA]</scope>
    <source>
        <strain evidence="5 6">DSM 249</strain>
    </source>
</reference>
<dbReference type="InterPro" id="IPR003593">
    <property type="entry name" value="AAA+_ATPase"/>
</dbReference>
<dbReference type="InterPro" id="IPR027417">
    <property type="entry name" value="P-loop_NTPase"/>
</dbReference>
<dbReference type="InterPro" id="IPR003439">
    <property type="entry name" value="ABC_transporter-like_ATP-bd"/>
</dbReference>
<dbReference type="PROSITE" id="PS50893">
    <property type="entry name" value="ABC_TRANSPORTER_2"/>
    <property type="match status" value="1"/>
</dbReference>
<dbReference type="InterPro" id="IPR050095">
    <property type="entry name" value="ECF_ABC_transporter_ATP-bd"/>
</dbReference>
<comment type="caution">
    <text evidence="5">The sequence shown here is derived from an EMBL/GenBank/DDBJ whole genome shotgun (WGS) entry which is preliminary data.</text>
</comment>
<evidence type="ECO:0000256" key="1">
    <source>
        <dbReference type="ARBA" id="ARBA00022448"/>
    </source>
</evidence>
<gene>
    <name evidence="5" type="ORF">FGF66_11465</name>
</gene>
<keyword evidence="1" id="KW-0813">Transport</keyword>
<dbReference type="EMBL" id="VDCH01000035">
    <property type="protein sequence ID" value="TNJ36795.1"/>
    <property type="molecule type" value="Genomic_DNA"/>
</dbReference>
<dbReference type="OrthoDB" id="9806726at2"/>
<protein>
    <submittedName>
        <fullName evidence="5">ATP-binding cassette domain-containing protein</fullName>
    </submittedName>
</protein>
<dbReference type="GO" id="GO:0043190">
    <property type="term" value="C:ATP-binding cassette (ABC) transporter complex"/>
    <property type="evidence" value="ECO:0007669"/>
    <property type="project" value="TreeGrafter"/>
</dbReference>